<protein>
    <submittedName>
        <fullName evidence="2">Uncharacterized protein</fullName>
    </submittedName>
</protein>
<dbReference type="Ensembl" id="ENSZALT00000013897.1">
    <property type="protein sequence ID" value="ENSZALP00000010014.1"/>
    <property type="gene ID" value="ENSZALG00000008517.1"/>
</dbReference>
<evidence type="ECO:0000256" key="1">
    <source>
        <dbReference type="SAM" id="MobiDB-lite"/>
    </source>
</evidence>
<dbReference type="AlphaFoldDB" id="A0A8D2QEI7"/>
<dbReference type="Proteomes" id="UP000694413">
    <property type="component" value="Unassembled WGS sequence"/>
</dbReference>
<keyword evidence="3" id="KW-1185">Reference proteome</keyword>
<feature type="region of interest" description="Disordered" evidence="1">
    <location>
        <begin position="1"/>
        <end position="20"/>
    </location>
</feature>
<evidence type="ECO:0000313" key="3">
    <source>
        <dbReference type="Proteomes" id="UP000694413"/>
    </source>
</evidence>
<name>A0A8D2QEI7_ZONAL</name>
<proteinExistence type="predicted"/>
<reference evidence="2" key="1">
    <citation type="submission" date="2025-08" db="UniProtKB">
        <authorList>
            <consortium name="Ensembl"/>
        </authorList>
    </citation>
    <scope>IDENTIFICATION</scope>
</reference>
<reference evidence="2" key="2">
    <citation type="submission" date="2025-09" db="UniProtKB">
        <authorList>
            <consortium name="Ensembl"/>
        </authorList>
    </citation>
    <scope>IDENTIFICATION</scope>
</reference>
<evidence type="ECO:0000313" key="2">
    <source>
        <dbReference type="Ensembl" id="ENSZALP00000010014.1"/>
    </source>
</evidence>
<sequence length="71" mass="7896">MTSMLKGCQRTSPLGFPSGAPPGLEFRASKGSSVPVAKSNLLFRKNMFREKCGMFIDSLLLRFLSYEHAVR</sequence>
<organism evidence="2 3">
    <name type="scientific">Zonotrichia albicollis</name>
    <name type="common">White-throated sparrow</name>
    <name type="synonym">Fringilla albicollis</name>
    <dbReference type="NCBI Taxonomy" id="44394"/>
    <lineage>
        <taxon>Eukaryota</taxon>
        <taxon>Metazoa</taxon>
        <taxon>Chordata</taxon>
        <taxon>Craniata</taxon>
        <taxon>Vertebrata</taxon>
        <taxon>Euteleostomi</taxon>
        <taxon>Archelosauria</taxon>
        <taxon>Archosauria</taxon>
        <taxon>Dinosauria</taxon>
        <taxon>Saurischia</taxon>
        <taxon>Theropoda</taxon>
        <taxon>Coelurosauria</taxon>
        <taxon>Aves</taxon>
        <taxon>Neognathae</taxon>
        <taxon>Neoaves</taxon>
        <taxon>Telluraves</taxon>
        <taxon>Australaves</taxon>
        <taxon>Passeriformes</taxon>
        <taxon>Passerellidae</taxon>
        <taxon>Zonotrichia</taxon>
    </lineage>
</organism>
<accession>A0A8D2QEI7</accession>